<accession>A0A7J5BAK5</accession>
<protein>
    <recommendedName>
        <fullName evidence="2">Helicase XPB/Ssl2 N-terminal domain-containing protein</fullName>
    </recommendedName>
</protein>
<reference evidence="3 4" key="1">
    <citation type="submission" date="2019-09" db="EMBL/GenBank/DDBJ databases">
        <title>Phylogeny of genus Pseudoclavibacter and closely related genus.</title>
        <authorList>
            <person name="Li Y."/>
        </authorList>
    </citation>
    <scope>NUCLEOTIDE SEQUENCE [LARGE SCALE GENOMIC DNA]</scope>
    <source>
        <strain evidence="3 4">KCTC 13959</strain>
    </source>
</reference>
<proteinExistence type="predicted"/>
<dbReference type="AlphaFoldDB" id="A0A7J5BAK5"/>
<evidence type="ECO:0000256" key="1">
    <source>
        <dbReference type="SAM" id="MobiDB-lite"/>
    </source>
</evidence>
<keyword evidence="4" id="KW-1185">Reference proteome</keyword>
<evidence type="ECO:0000313" key="3">
    <source>
        <dbReference type="EMBL" id="KAB1643122.1"/>
    </source>
</evidence>
<dbReference type="EMBL" id="WBKB01000004">
    <property type="protein sequence ID" value="KAB1643122.1"/>
    <property type="molecule type" value="Genomic_DNA"/>
</dbReference>
<sequence length="621" mass="66993">MRLHCLLGLPAGAHPAHSLRDLARNRQPESAKEPLARPVSSVPDSLRILASLRTLDERGFARLIHDRKVNARGIDDLLDLAEWLEAPSNIAAALGRLDWPTLRGLRLGNVDALSRAADLQLAIGEGAERSLLPVAAEQLAQLLPEVPSYSQLAASQDADESVTPAAGTASAQHIAQLANDALWLLSTSPRLVRRTREHARLSGVEIRRLSAELETDSAVVSALYRWLHAAELITPRGDLWLLTHAGAEFCSLPVSTRWRTLVQAWLRELTIERLATLRESFGRDAAEAPSSFDEDDTAEVTLPNAIAAQLAAAAALGIADRGWLTPLGGFVLDDDLAAATELLEHHLPEEISQVYVQPDQTILAPGPLSGILDQQLRRVADLERRALASEYRLTSASLMRALNEGMGEAEIRSFLDTISLTGIPQPVDYLISSTAAAHGRVRVQAADFGTGLATRIVVADSQLRDTLAVDTALGTLALRPSGADLLSRVSPHVAHAALLDARYAAILEDENGQPLPPHDQQLAEPQHPEPGPIAARAAANLAEQAAASDHADDRLTWLQRRLEIARRNRAEVHVSIEVPGKDPVSLGLVPLSVGGQRLRALDLDADVERTLPMRSILAIDD</sequence>
<dbReference type="OrthoDB" id="3415124at2"/>
<organism evidence="3 4">
    <name type="scientific">Gulosibacter chungangensis</name>
    <dbReference type="NCBI Taxonomy" id="979746"/>
    <lineage>
        <taxon>Bacteria</taxon>
        <taxon>Bacillati</taxon>
        <taxon>Actinomycetota</taxon>
        <taxon>Actinomycetes</taxon>
        <taxon>Micrococcales</taxon>
        <taxon>Microbacteriaceae</taxon>
        <taxon>Gulosibacter</taxon>
    </lineage>
</organism>
<comment type="caution">
    <text evidence="3">The sequence shown here is derived from an EMBL/GenBank/DDBJ whole genome shotgun (WGS) entry which is preliminary data.</text>
</comment>
<evidence type="ECO:0000259" key="2">
    <source>
        <dbReference type="Pfam" id="PF13625"/>
    </source>
</evidence>
<gene>
    <name evidence="3" type="ORF">F8O05_07715</name>
</gene>
<dbReference type="Pfam" id="PF13625">
    <property type="entry name" value="Helicase_C_3"/>
    <property type="match status" value="1"/>
</dbReference>
<dbReference type="Proteomes" id="UP000433493">
    <property type="component" value="Unassembled WGS sequence"/>
</dbReference>
<evidence type="ECO:0000313" key="4">
    <source>
        <dbReference type="Proteomes" id="UP000433493"/>
    </source>
</evidence>
<dbReference type="InterPro" id="IPR032830">
    <property type="entry name" value="XPB/Ssl2_N"/>
</dbReference>
<feature type="domain" description="Helicase XPB/Ssl2 N-terminal" evidence="2">
    <location>
        <begin position="354"/>
        <end position="479"/>
    </location>
</feature>
<name>A0A7J5BAK5_9MICO</name>
<feature type="region of interest" description="Disordered" evidence="1">
    <location>
        <begin position="510"/>
        <end position="532"/>
    </location>
</feature>